<dbReference type="SUPFAM" id="SSF49899">
    <property type="entry name" value="Concanavalin A-like lectins/glucanases"/>
    <property type="match status" value="1"/>
</dbReference>
<organism evidence="2 3">
    <name type="scientific">Entamoeba invadens IP1</name>
    <dbReference type="NCBI Taxonomy" id="370355"/>
    <lineage>
        <taxon>Eukaryota</taxon>
        <taxon>Amoebozoa</taxon>
        <taxon>Evosea</taxon>
        <taxon>Archamoebae</taxon>
        <taxon>Mastigamoebida</taxon>
        <taxon>Entamoebidae</taxon>
        <taxon>Entamoeba</taxon>
    </lineage>
</organism>
<proteinExistence type="predicted"/>
<dbReference type="Proteomes" id="UP000014680">
    <property type="component" value="Unassembled WGS sequence"/>
</dbReference>
<evidence type="ECO:0000259" key="1">
    <source>
        <dbReference type="Pfam" id="PF02210"/>
    </source>
</evidence>
<dbReference type="OrthoDB" id="26597at2759"/>
<name>A0A0A1UE27_ENTIV</name>
<evidence type="ECO:0000313" key="2">
    <source>
        <dbReference type="EMBL" id="ELP94850.1"/>
    </source>
</evidence>
<dbReference type="InterPro" id="IPR001791">
    <property type="entry name" value="Laminin_G"/>
</dbReference>
<accession>A0A0A1UE27</accession>
<dbReference type="VEuPathDB" id="AmoebaDB:EIN_248140"/>
<dbReference type="GeneID" id="14894101"/>
<reference evidence="2 3" key="1">
    <citation type="submission" date="2012-10" db="EMBL/GenBank/DDBJ databases">
        <authorList>
            <person name="Zafar N."/>
            <person name="Inman J."/>
            <person name="Hall N."/>
            <person name="Lorenzi H."/>
            <person name="Caler E."/>
        </authorList>
    </citation>
    <scope>NUCLEOTIDE SEQUENCE [LARGE SCALE GENOMIC DNA]</scope>
    <source>
        <strain evidence="2 3">IP1</strain>
    </source>
</reference>
<dbReference type="InterPro" id="IPR013320">
    <property type="entry name" value="ConA-like_dom_sf"/>
</dbReference>
<dbReference type="KEGG" id="eiv:EIN_248140"/>
<feature type="domain" description="Laminin G" evidence="1">
    <location>
        <begin position="173"/>
        <end position="281"/>
    </location>
</feature>
<gene>
    <name evidence="2" type="ORF">EIN_248140</name>
</gene>
<dbReference type="Gene3D" id="2.60.120.200">
    <property type="match status" value="1"/>
</dbReference>
<sequence>MTSEEVLQWTIPLLCNRSYDSHIPLDSCVYQFREDIEEVVYQEKRRIEVYQTMSELTKSNMDNVSKLSDLFVDEIIKEIITFKGDELKTGLGLLCILLKTRQTHVNFLELIRLYLVETDQQNSKNILSVLNSAAHVGGPERYYAFPGLLTCLYSDVTVGKSDTWGVALSFLSQGDGVVFSVRTPSSKIVLQVESGQLTVVCGNDENNVNKKKENSRTKMKENKWHTITLLCSKRGHRVTVDYDKENMVFQMNYPQNEKGVFSIGGIPGDAESYFKGYVTDVTLLPSETVIQYFPEIGKVNGGATAIESEREGKGKIGFVCYQISQFSPIQVVERETTGSIIRRTGGIGGIVSMLDYKRNKRSFEDSNAILELLYVVLTVFPVLRKDAIESEDITKIFMGLIELAKESKVPHLEESVKPKHPVAHEFIEFGLKMVSTNIFTPIRNLVLRHLFNIEWWESDKLKLEFTKELTKTVTVEVIDELPFKLFEKVSYRNLLSWYLGGEIPELVEENVPKVHYQWRCGYIQYVSTIVVTDFIVVQYYVTDILKLLDKSIKEQNHKDTGLLLYTFLCFVLFSKYQIKDYVKLMLLKNKAMLLELYMTPNPSFVKNSVQRILALLKIQVNFDTIETALGTTRLTPLLYQICIETTYNNVRNTYCDTTKSGYLSSESFISSMDKKKVGDDYITPFLKALSQSITKNFSRNKVVLDIVLNDLILCKEDHCVWQCLIQSKEWLFVFVDIAVGLVTQKEAEMLSRFETIFARVIGVSFTRTKVTLESVVCHILCRLKNKQHFFNIFRGVMRNLCFDIVPNIDEKSQEVMVQQMIFLFSEFFCYMSSFGFDEHLPHFKEDYELVKRCLGFHYPQPKSCTSVVSQMQHIFTVNLIFCQLNAICLVQDVELLRKTLQLIPPYLVHRPGFEGYDSWVISHLYDITQSCSDANVRRDIGNMMYLLNQQRQVPNVLDTKGIKRFGDQLTAFYKKQEDGLKEQTAVLKEQVNRNKDVIKVVFKDVYYPNLG</sequence>
<evidence type="ECO:0000313" key="3">
    <source>
        <dbReference type="Proteomes" id="UP000014680"/>
    </source>
</evidence>
<dbReference type="EMBL" id="KB206169">
    <property type="protein sequence ID" value="ELP94850.1"/>
    <property type="molecule type" value="Genomic_DNA"/>
</dbReference>
<dbReference type="RefSeq" id="XP_004261621.1">
    <property type="nucleotide sequence ID" value="XM_004261573.1"/>
</dbReference>
<dbReference type="Pfam" id="PF02210">
    <property type="entry name" value="Laminin_G_2"/>
    <property type="match status" value="1"/>
</dbReference>
<keyword evidence="3" id="KW-1185">Reference proteome</keyword>
<dbReference type="AlphaFoldDB" id="A0A0A1UE27"/>
<protein>
    <recommendedName>
        <fullName evidence="1">Laminin G domain-containing protein</fullName>
    </recommendedName>
</protein>